<dbReference type="AlphaFoldDB" id="A0A2V3WDB9"/>
<feature type="coiled-coil region" evidence="1">
    <location>
        <begin position="27"/>
        <end position="61"/>
    </location>
</feature>
<evidence type="ECO:0000256" key="2">
    <source>
        <dbReference type="SAM" id="MobiDB-lite"/>
    </source>
</evidence>
<dbReference type="OrthoDB" id="1708317at2"/>
<feature type="region of interest" description="Disordered" evidence="2">
    <location>
        <begin position="103"/>
        <end position="133"/>
    </location>
</feature>
<feature type="compositionally biased region" description="Basic and acidic residues" evidence="2">
    <location>
        <begin position="103"/>
        <end position="113"/>
    </location>
</feature>
<dbReference type="Pfam" id="PF19610">
    <property type="entry name" value="DUF6115"/>
    <property type="match status" value="1"/>
</dbReference>
<evidence type="ECO:0000256" key="1">
    <source>
        <dbReference type="SAM" id="Coils"/>
    </source>
</evidence>
<dbReference type="Proteomes" id="UP000247922">
    <property type="component" value="Unassembled WGS sequence"/>
</dbReference>
<evidence type="ECO:0008006" key="6">
    <source>
        <dbReference type="Google" id="ProtNLM"/>
    </source>
</evidence>
<sequence length="178" mass="20498">MEYLLILFSFIVHVLTFIILRHYRGLIDRLQVEQAEVVKEKKEIEELLAVYLVEMREENDRLIEQLKGKGINQPNKKANVETDSVRTIATDTTPVSVPEKIKLRKSEGSEKEVGNNTEAESNYQPLSDSVDMNERPTFKKSFQAEVLERYQRGESVATIAKALNRGKTEVELTIKFQK</sequence>
<keyword evidence="5" id="KW-1185">Reference proteome</keyword>
<keyword evidence="3" id="KW-0812">Transmembrane</keyword>
<protein>
    <recommendedName>
        <fullName evidence="6">Swarming motility protein SwrB</fullName>
    </recommendedName>
</protein>
<dbReference type="EMBL" id="QJJR01000002">
    <property type="protein sequence ID" value="PXW92503.1"/>
    <property type="molecule type" value="Genomic_DNA"/>
</dbReference>
<keyword evidence="3" id="KW-0472">Membrane</keyword>
<gene>
    <name evidence="4" type="ORF">DES38_10284</name>
</gene>
<comment type="caution">
    <text evidence="4">The sequence shown here is derived from an EMBL/GenBank/DDBJ whole genome shotgun (WGS) entry which is preliminary data.</text>
</comment>
<dbReference type="InterPro" id="IPR046118">
    <property type="entry name" value="DUF6115"/>
</dbReference>
<proteinExistence type="predicted"/>
<evidence type="ECO:0000256" key="3">
    <source>
        <dbReference type="SAM" id="Phobius"/>
    </source>
</evidence>
<reference evidence="4 5" key="1">
    <citation type="submission" date="2018-05" db="EMBL/GenBank/DDBJ databases">
        <title>Genomic Encyclopedia of Type Strains, Phase IV (KMG-IV): sequencing the most valuable type-strain genomes for metagenomic binning, comparative biology and taxonomic classification.</title>
        <authorList>
            <person name="Goeker M."/>
        </authorList>
    </citation>
    <scope>NUCLEOTIDE SEQUENCE [LARGE SCALE GENOMIC DNA]</scope>
    <source>
        <strain evidence="4 5">DSM 22440</strain>
    </source>
</reference>
<evidence type="ECO:0000313" key="4">
    <source>
        <dbReference type="EMBL" id="PXW92503.1"/>
    </source>
</evidence>
<accession>A0A2V3WDB9</accession>
<dbReference type="RefSeq" id="WP_110250385.1">
    <property type="nucleotide sequence ID" value="NZ_QJJR01000002.1"/>
</dbReference>
<feature type="compositionally biased region" description="Polar residues" evidence="2">
    <location>
        <begin position="114"/>
        <end position="127"/>
    </location>
</feature>
<keyword evidence="1" id="KW-0175">Coiled coil</keyword>
<feature type="transmembrane region" description="Helical" evidence="3">
    <location>
        <begin position="6"/>
        <end position="23"/>
    </location>
</feature>
<name>A0A2V3WDB9_9BACI</name>
<organism evidence="4 5">
    <name type="scientific">Streptohalobacillus salinus</name>
    <dbReference type="NCBI Taxonomy" id="621096"/>
    <lineage>
        <taxon>Bacteria</taxon>
        <taxon>Bacillati</taxon>
        <taxon>Bacillota</taxon>
        <taxon>Bacilli</taxon>
        <taxon>Bacillales</taxon>
        <taxon>Bacillaceae</taxon>
        <taxon>Streptohalobacillus</taxon>
    </lineage>
</organism>
<evidence type="ECO:0000313" key="5">
    <source>
        <dbReference type="Proteomes" id="UP000247922"/>
    </source>
</evidence>
<keyword evidence="3" id="KW-1133">Transmembrane helix</keyword>